<dbReference type="SMART" id="SM00473">
    <property type="entry name" value="PAN_AP"/>
    <property type="match status" value="1"/>
</dbReference>
<accession>A0AAF5HZG1</accession>
<dbReference type="Pfam" id="PF17921">
    <property type="entry name" value="Integrase_H2C2"/>
    <property type="match status" value="1"/>
</dbReference>
<evidence type="ECO:0000256" key="6">
    <source>
        <dbReference type="ARBA" id="ARBA00023268"/>
    </source>
</evidence>
<evidence type="ECO:0000259" key="9">
    <source>
        <dbReference type="PROSITE" id="PS50994"/>
    </source>
</evidence>
<name>A0AAF5HZG1_STRER</name>
<dbReference type="Pfam" id="PF00665">
    <property type="entry name" value="rve"/>
    <property type="match status" value="1"/>
</dbReference>
<dbReference type="PROSITE" id="PS50948">
    <property type="entry name" value="PAN"/>
    <property type="match status" value="1"/>
</dbReference>
<dbReference type="Proteomes" id="UP000035681">
    <property type="component" value="Unplaced"/>
</dbReference>
<feature type="compositionally biased region" description="Polar residues" evidence="7">
    <location>
        <begin position="329"/>
        <end position="344"/>
    </location>
</feature>
<keyword evidence="10" id="KW-1185">Reference proteome</keyword>
<dbReference type="GO" id="GO:0042575">
    <property type="term" value="C:DNA polymerase complex"/>
    <property type="evidence" value="ECO:0007669"/>
    <property type="project" value="UniProtKB-ARBA"/>
</dbReference>
<evidence type="ECO:0000259" key="8">
    <source>
        <dbReference type="PROSITE" id="PS50948"/>
    </source>
</evidence>
<protein>
    <recommendedName>
        <fullName evidence="1">RNA-directed DNA polymerase</fullName>
        <ecNumber evidence="1">2.7.7.49</ecNumber>
    </recommendedName>
</protein>
<evidence type="ECO:0000256" key="1">
    <source>
        <dbReference type="ARBA" id="ARBA00012493"/>
    </source>
</evidence>
<dbReference type="InterPro" id="IPR003609">
    <property type="entry name" value="Pan_app"/>
</dbReference>
<keyword evidence="4" id="KW-0540">Nuclease</keyword>
<evidence type="ECO:0000256" key="4">
    <source>
        <dbReference type="ARBA" id="ARBA00022722"/>
    </source>
</evidence>
<dbReference type="PANTHER" id="PTHR37984:SF5">
    <property type="entry name" value="PROTEIN NYNRIN-LIKE"/>
    <property type="match status" value="1"/>
</dbReference>
<dbReference type="GO" id="GO:0004519">
    <property type="term" value="F:endonuclease activity"/>
    <property type="evidence" value="ECO:0007669"/>
    <property type="project" value="UniProtKB-KW"/>
</dbReference>
<dbReference type="GO" id="GO:0003964">
    <property type="term" value="F:RNA-directed DNA polymerase activity"/>
    <property type="evidence" value="ECO:0007669"/>
    <property type="project" value="UniProtKB-EC"/>
</dbReference>
<dbReference type="WBParaSite" id="TCONS_00004907.p1">
    <property type="protein sequence ID" value="TCONS_00004907.p1"/>
    <property type="gene ID" value="XLOC_003127"/>
</dbReference>
<dbReference type="GO" id="GO:0003676">
    <property type="term" value="F:nucleic acid binding"/>
    <property type="evidence" value="ECO:0007669"/>
    <property type="project" value="InterPro"/>
</dbReference>
<proteinExistence type="predicted"/>
<dbReference type="AlphaFoldDB" id="A0AAF5HZG1"/>
<dbReference type="Gene3D" id="2.40.70.10">
    <property type="entry name" value="Acid Proteases"/>
    <property type="match status" value="1"/>
</dbReference>
<dbReference type="InterPro" id="IPR041588">
    <property type="entry name" value="Integrase_H2C2"/>
</dbReference>
<dbReference type="CDD" id="cd00303">
    <property type="entry name" value="retropepsin_like"/>
    <property type="match status" value="1"/>
</dbReference>
<evidence type="ECO:0000313" key="11">
    <source>
        <dbReference type="WBParaSite" id="TCONS_00004907.p1"/>
    </source>
</evidence>
<feature type="domain" description="Apple" evidence="8">
    <location>
        <begin position="1277"/>
        <end position="1362"/>
    </location>
</feature>
<dbReference type="Pfam" id="PF17919">
    <property type="entry name" value="RT_RNaseH_2"/>
    <property type="match status" value="1"/>
</dbReference>
<dbReference type="InterPro" id="IPR001584">
    <property type="entry name" value="Integrase_cat-core"/>
</dbReference>
<keyword evidence="5" id="KW-0255">Endonuclease</keyword>
<evidence type="ECO:0000256" key="7">
    <source>
        <dbReference type="SAM" id="MobiDB-lite"/>
    </source>
</evidence>
<dbReference type="Gene3D" id="3.30.420.10">
    <property type="entry name" value="Ribonuclease H-like superfamily/Ribonuclease H"/>
    <property type="match status" value="1"/>
</dbReference>
<dbReference type="GO" id="GO:0015074">
    <property type="term" value="P:DNA integration"/>
    <property type="evidence" value="ECO:0007669"/>
    <property type="project" value="InterPro"/>
</dbReference>
<feature type="region of interest" description="Disordered" evidence="7">
    <location>
        <begin position="318"/>
        <end position="344"/>
    </location>
</feature>
<dbReference type="Gene3D" id="1.10.340.70">
    <property type="match status" value="1"/>
</dbReference>
<keyword evidence="6" id="KW-0511">Multifunctional enzyme</keyword>
<dbReference type="SUPFAM" id="SSF56672">
    <property type="entry name" value="DNA/RNA polymerases"/>
    <property type="match status" value="1"/>
</dbReference>
<dbReference type="Pfam" id="PF00024">
    <property type="entry name" value="PAN_1"/>
    <property type="match status" value="1"/>
</dbReference>
<dbReference type="InterPro" id="IPR041577">
    <property type="entry name" value="RT_RNaseH_2"/>
</dbReference>
<dbReference type="PROSITE" id="PS50994">
    <property type="entry name" value="INTEGRASE"/>
    <property type="match status" value="1"/>
</dbReference>
<evidence type="ECO:0000313" key="10">
    <source>
        <dbReference type="Proteomes" id="UP000035681"/>
    </source>
</evidence>
<dbReference type="SUPFAM" id="SSF50630">
    <property type="entry name" value="Acid proteases"/>
    <property type="match status" value="1"/>
</dbReference>
<evidence type="ECO:0000256" key="3">
    <source>
        <dbReference type="ARBA" id="ARBA00022695"/>
    </source>
</evidence>
<reference evidence="11" key="1">
    <citation type="submission" date="2024-02" db="UniProtKB">
        <authorList>
            <consortium name="WormBaseParasite"/>
        </authorList>
    </citation>
    <scope>IDENTIFICATION</scope>
</reference>
<sequence length="1426" mass="161228">ILQLWCWKQFQTTYCYWNRQNLFVQYYVSTSSVKLHPSFDTTNLSTRITTILQLRGLPNNASTVTSVLEELPRLAFISTCDSRITNLINTTIDSLNLPNPAPTPDIIEESTIRSPSISTPVSSEPPSTISNPAPSVPIMSDHWEKQPDFEFGGNSNFCSWIDTLELRFQLDGLTLQSHAPRMFTILSLKIGVHCREILAHANISTYSEAVKLLKSKCASQLSVEASVMKLSMTNIEYSTDKFGPSLRKVGELLYAANPSSSPSVKLNIVIERLLTILVGPPQQRLLDKMSSYSSLEEMYIDLEFYYTMSQQSALEHKPKPFRRHDNHPRNSNSQNRNPTVPNQPQRCHHCNFIGHKKSNCRRFLAGLPRKDYTSQSKEKTDSTKQLCAVNNPVNNTLRAAIIVLQINGIPTRCLIDSGSAISIIHSDYTSYLPSHDCQLKIVGATGVEETIKSFSPVTINVGESSHNIALYHSRSSVVKDKSILGMDFLSLFKSTTIAAHGISLDNATFPFAEAPSNALSAAIDLAKEFYPIRSNYNTIYVNSIEQKPDASPVIPNEEILAKILQKYGDENLYSVFSTEKSDIGRCHIHAPYIQFDFSKVKSFKPFNFPSRIKEEAEKVIKEMITSGTLIEGPAKLLHNLIPNCPFSWSEECQRIFEELKTGLCSRQILYKEILDLPLEIHTDASQLGFAGYIAQTANNQERVIRYWSQKRANTIRQRDSIYLEGMAIILMARKHLHLLLGAKIFWFSDNLPLIKYFSKNLDSHPQLSAWATELSVLDIIWKFLPGTTNSLADSLSRLPTNSEPPSHLDENLIQVSNSLQVCSTATSFSFGGEENIHKMLSQKLPKEQELSNIHLNDKRISLNNIIYQKISASQGEKLCPVLPESLYLLVIEHFHKSLGHPGIQRTLLTINEYYFAEGIQSHITKYINSCSTCQITKPSKMHVPKFETIKIPAQPFSCLAGDIWQFRENKSTVRVLSFIDLSSRFWLPFLITSETAQEIGDLIIRELICKYGVPACIRLDRQTAFRSKAFINLMESFNINVEFAVTQHHNGNSLIERSFRTLKQLLSSSYCDFKSSNKAGISEAEFVKFYINQVAFKYNSTICTTTKSSPFKIFYNRDSGFLKYKAPLDIDNITNFFSNVSILDNWSKNAEDSMALRERINAQLPNGNNQIPNYSPGNLVLLKNSNPLTKLDPAFKGPYKILSQSGPHVFVKHVNSSKGRPKKMNVSLLKPYISNPRSFSSEAFSTTEWFGDLRAQYNPLPAREEPFYDVMYDDTVCPQGLKSKAIPEYVYFGAMVASFSTNDKNDCLQSCITNSKCKAVNFFEPIKIKDKGFCELLSEDQYDNPRLLRSFKKATYYENVACRATNENNLTGISKAKAVNPVSRNDKKKHQSIMNVITSKDSTEYSLSMLKKIADKIHEFNSRFRS</sequence>
<keyword evidence="2" id="KW-0808">Transferase</keyword>
<feature type="domain" description="Integrase catalytic" evidence="9">
    <location>
        <begin position="951"/>
        <end position="1118"/>
    </location>
</feature>
<evidence type="ECO:0000256" key="5">
    <source>
        <dbReference type="ARBA" id="ARBA00022759"/>
    </source>
</evidence>
<dbReference type="InterPro" id="IPR012337">
    <property type="entry name" value="RNaseH-like_sf"/>
</dbReference>
<dbReference type="InterPro" id="IPR050951">
    <property type="entry name" value="Retrovirus_Pol_polyprotein"/>
</dbReference>
<organism evidence="10 11">
    <name type="scientific">Strongyloides stercoralis</name>
    <name type="common">Threadworm</name>
    <dbReference type="NCBI Taxonomy" id="6248"/>
    <lineage>
        <taxon>Eukaryota</taxon>
        <taxon>Metazoa</taxon>
        <taxon>Ecdysozoa</taxon>
        <taxon>Nematoda</taxon>
        <taxon>Chromadorea</taxon>
        <taxon>Rhabditida</taxon>
        <taxon>Tylenchina</taxon>
        <taxon>Panagrolaimomorpha</taxon>
        <taxon>Strongyloidoidea</taxon>
        <taxon>Strongyloididae</taxon>
        <taxon>Strongyloides</taxon>
    </lineage>
</organism>
<keyword evidence="5" id="KW-0378">Hydrolase</keyword>
<dbReference type="InterPro" id="IPR021109">
    <property type="entry name" value="Peptidase_aspartic_dom_sf"/>
</dbReference>
<dbReference type="InterPro" id="IPR043502">
    <property type="entry name" value="DNA/RNA_pol_sf"/>
</dbReference>
<dbReference type="SUPFAM" id="SSF57414">
    <property type="entry name" value="Hairpin loop containing domain-like"/>
    <property type="match status" value="1"/>
</dbReference>
<evidence type="ECO:0000256" key="2">
    <source>
        <dbReference type="ARBA" id="ARBA00022679"/>
    </source>
</evidence>
<dbReference type="InterPro" id="IPR036397">
    <property type="entry name" value="RNaseH_sf"/>
</dbReference>
<dbReference type="EC" id="2.7.7.49" evidence="1"/>
<dbReference type="SUPFAM" id="SSF53098">
    <property type="entry name" value="Ribonuclease H-like"/>
    <property type="match status" value="1"/>
</dbReference>
<dbReference type="PANTHER" id="PTHR37984">
    <property type="entry name" value="PROTEIN CBG26694"/>
    <property type="match status" value="1"/>
</dbReference>
<keyword evidence="3" id="KW-0548">Nucleotidyltransferase</keyword>